<evidence type="ECO:0000313" key="7">
    <source>
        <dbReference type="Proteomes" id="UP000664218"/>
    </source>
</evidence>
<keyword evidence="7" id="KW-1185">Reference proteome</keyword>
<feature type="domain" description="Solute-binding protein family 3/N-terminal" evidence="5">
    <location>
        <begin position="32"/>
        <end position="254"/>
    </location>
</feature>
<dbReference type="SMART" id="SM00062">
    <property type="entry name" value="PBPb"/>
    <property type="match status" value="1"/>
</dbReference>
<dbReference type="GO" id="GO:0030313">
    <property type="term" value="C:cell envelope"/>
    <property type="evidence" value="ECO:0007669"/>
    <property type="project" value="UniProtKB-SubCell"/>
</dbReference>
<organism evidence="6 7">
    <name type="scientific">Proteiniclasticum aestuarii</name>
    <dbReference type="NCBI Taxonomy" id="2817862"/>
    <lineage>
        <taxon>Bacteria</taxon>
        <taxon>Bacillati</taxon>
        <taxon>Bacillota</taxon>
        <taxon>Clostridia</taxon>
        <taxon>Eubacteriales</taxon>
        <taxon>Clostridiaceae</taxon>
        <taxon>Proteiniclasticum</taxon>
    </lineage>
</organism>
<dbReference type="RefSeq" id="WP_207598614.1">
    <property type="nucleotide sequence ID" value="NZ_JAFNJU010000002.1"/>
</dbReference>
<dbReference type="CDD" id="cd13530">
    <property type="entry name" value="PBP2_peptides_like"/>
    <property type="match status" value="1"/>
</dbReference>
<evidence type="ECO:0000256" key="2">
    <source>
        <dbReference type="ARBA" id="ARBA00010333"/>
    </source>
</evidence>
<dbReference type="SUPFAM" id="SSF53850">
    <property type="entry name" value="Periplasmic binding protein-like II"/>
    <property type="match status" value="1"/>
</dbReference>
<proteinExistence type="inferred from homology"/>
<dbReference type="Pfam" id="PF00497">
    <property type="entry name" value="SBP_bac_3"/>
    <property type="match status" value="1"/>
</dbReference>
<evidence type="ECO:0000259" key="5">
    <source>
        <dbReference type="SMART" id="SM00062"/>
    </source>
</evidence>
<evidence type="ECO:0000256" key="1">
    <source>
        <dbReference type="ARBA" id="ARBA00004196"/>
    </source>
</evidence>
<dbReference type="PANTHER" id="PTHR35936">
    <property type="entry name" value="MEMBRANE-BOUND LYTIC MUREIN TRANSGLYCOSYLASE F"/>
    <property type="match status" value="1"/>
</dbReference>
<sequence>MMKKTWGMVFTVALAGAALLSGCAKEEESTKVLKIGTDDTYPPFEFRDEANKLVGFEVDLAREIGEELGMEVEFISTSWAGIFNGLNSESYDVIMSATSITPKRLESYIFTDPHMTNGQVIVTRAGEGSITKPEELEGLKVGVQLETTADIAATKYNETVDFEMLRFDEVIQTFSAMKAGHVDVIVADYAVAIDYAAKDHESYQLTEVMLTNEPIAITIRKDDTDLRDTLNGALDALREDGTLKDLSVKWLGDDYTSNIDTELNVVE</sequence>
<dbReference type="PANTHER" id="PTHR35936:SF17">
    <property type="entry name" value="ARGININE-BINDING EXTRACELLULAR PROTEIN ARTP"/>
    <property type="match status" value="1"/>
</dbReference>
<dbReference type="EMBL" id="JAFNJU010000002">
    <property type="protein sequence ID" value="MBO1264095.1"/>
    <property type="molecule type" value="Genomic_DNA"/>
</dbReference>
<dbReference type="AlphaFoldDB" id="A0A939HAL4"/>
<dbReference type="Proteomes" id="UP000664218">
    <property type="component" value="Unassembled WGS sequence"/>
</dbReference>
<keyword evidence="3" id="KW-0732">Signal</keyword>
<dbReference type="PROSITE" id="PS51257">
    <property type="entry name" value="PROKAR_LIPOPROTEIN"/>
    <property type="match status" value="1"/>
</dbReference>
<name>A0A939HAL4_9CLOT</name>
<comment type="similarity">
    <text evidence="2 4">Belongs to the bacterial solute-binding protein 3 family.</text>
</comment>
<dbReference type="InterPro" id="IPR018313">
    <property type="entry name" value="SBP_3_CS"/>
</dbReference>
<evidence type="ECO:0000256" key="3">
    <source>
        <dbReference type="ARBA" id="ARBA00022729"/>
    </source>
</evidence>
<protein>
    <submittedName>
        <fullName evidence="6">Amino acid ABC transporter substrate-binding protein</fullName>
    </submittedName>
</protein>
<comment type="subcellular location">
    <subcellularLocation>
        <location evidence="1">Cell envelope</location>
    </subcellularLocation>
</comment>
<dbReference type="InterPro" id="IPR001638">
    <property type="entry name" value="Solute-binding_3/MltF_N"/>
</dbReference>
<comment type="caution">
    <text evidence="6">The sequence shown here is derived from an EMBL/GenBank/DDBJ whole genome shotgun (WGS) entry which is preliminary data.</text>
</comment>
<accession>A0A939HAL4</accession>
<gene>
    <name evidence="6" type="ORF">J3A84_03425</name>
</gene>
<dbReference type="Gene3D" id="3.40.190.10">
    <property type="entry name" value="Periplasmic binding protein-like II"/>
    <property type="match status" value="2"/>
</dbReference>
<evidence type="ECO:0000313" key="6">
    <source>
        <dbReference type="EMBL" id="MBO1264095.1"/>
    </source>
</evidence>
<evidence type="ECO:0000256" key="4">
    <source>
        <dbReference type="RuleBase" id="RU003744"/>
    </source>
</evidence>
<dbReference type="PROSITE" id="PS01039">
    <property type="entry name" value="SBP_BACTERIAL_3"/>
    <property type="match status" value="1"/>
</dbReference>
<reference evidence="6" key="1">
    <citation type="submission" date="2021-03" db="EMBL/GenBank/DDBJ databases">
        <title>Proteiniclasticum marinus sp. nov., isolated from tidal flat sediment.</title>
        <authorList>
            <person name="Namirimu T."/>
            <person name="Yang J.-A."/>
            <person name="Yang S.-H."/>
            <person name="Kim Y.-J."/>
            <person name="Kwon K.K."/>
        </authorList>
    </citation>
    <scope>NUCLEOTIDE SEQUENCE</scope>
    <source>
        <strain evidence="6">SCR006</strain>
    </source>
</reference>